<dbReference type="EMBL" id="CP067378">
    <property type="protein sequence ID" value="QYS88269.1"/>
    <property type="molecule type" value="Genomic_DNA"/>
</dbReference>
<dbReference type="Proteomes" id="UP000824721">
    <property type="component" value="Chromosome"/>
</dbReference>
<gene>
    <name evidence="1" type="ORF">JJC05_10955</name>
</gene>
<accession>A0A8G0KTU4</accession>
<protein>
    <submittedName>
        <fullName evidence="1">Uncharacterized protein</fullName>
    </submittedName>
</protein>
<sequence length="74" mass="8605">MVKFILSLTMNSSTILQNPTGNQSYIKQRNNSEINLMYYFKDDPSQSHYDYNLIVASERDSLSLIWLTKIIIKG</sequence>
<organism evidence="1">
    <name type="scientific">Flavobacterium columnare</name>
    <dbReference type="NCBI Taxonomy" id="996"/>
    <lineage>
        <taxon>Bacteria</taxon>
        <taxon>Pseudomonadati</taxon>
        <taxon>Bacteroidota</taxon>
        <taxon>Flavobacteriia</taxon>
        <taxon>Flavobacteriales</taxon>
        <taxon>Flavobacteriaceae</taxon>
        <taxon>Flavobacterium</taxon>
    </lineage>
</organism>
<dbReference type="AlphaFoldDB" id="A0A8G0KTU4"/>
<name>A0A8G0KTU4_9FLAO</name>
<reference evidence="1" key="1">
    <citation type="submission" date="2020-12" db="EMBL/GenBank/DDBJ databases">
        <title>Genome sequencing of genetic groups of Flavobacterium columnare.</title>
        <authorList>
            <person name="Waldbieser G.C."/>
            <person name="Griffin M.J."/>
            <person name="LaFrentz B.R."/>
        </authorList>
    </citation>
    <scope>NUCLEOTIDE SEQUENCE</scope>
    <source>
        <strain evidence="1">90-106</strain>
    </source>
</reference>
<dbReference type="KEGG" id="fdv:JJC05_10955"/>
<evidence type="ECO:0000313" key="1">
    <source>
        <dbReference type="EMBL" id="QYS88269.1"/>
    </source>
</evidence>
<proteinExistence type="predicted"/>